<comment type="caution">
    <text evidence="2">The sequence shown here is derived from an EMBL/GenBank/DDBJ whole genome shotgun (WGS) entry which is preliminary data.</text>
</comment>
<feature type="transmembrane region" description="Helical" evidence="1">
    <location>
        <begin position="223"/>
        <end position="242"/>
    </location>
</feature>
<reference evidence="2 3" key="1">
    <citation type="submission" date="2020-08" db="EMBL/GenBank/DDBJ databases">
        <title>Genomic Encyclopedia of Type Strains, Phase IV (KMG-IV): sequencing the most valuable type-strain genomes for metagenomic binning, comparative biology and taxonomic classification.</title>
        <authorList>
            <person name="Goeker M."/>
        </authorList>
    </citation>
    <scope>NUCLEOTIDE SEQUENCE [LARGE SCALE GENOMIC DNA]</scope>
    <source>
        <strain evidence="2 3">DSM 12252</strain>
    </source>
</reference>
<accession>A0A7W7YAQ1</accession>
<keyword evidence="3" id="KW-1185">Reference proteome</keyword>
<keyword evidence="1" id="KW-0472">Membrane</keyword>
<name>A0A7W7YAQ1_9BACT</name>
<protein>
    <submittedName>
        <fullName evidence="2">Uncharacterized protein</fullName>
    </submittedName>
</protein>
<proteinExistence type="predicted"/>
<evidence type="ECO:0000256" key="1">
    <source>
        <dbReference type="SAM" id="Phobius"/>
    </source>
</evidence>
<dbReference type="EMBL" id="JACHIG010000004">
    <property type="protein sequence ID" value="MBB5032743.1"/>
    <property type="molecule type" value="Genomic_DNA"/>
</dbReference>
<sequence length="253" mass="27296">MTFKALLAALGFNLLAASFAFSLWAEWGPYSWVASAQLALIGSYFGKATFILTFILHLIPAMILLIMARGRAALVLALGLPGLFLLAHLAATIYFVSTGGTQADASSFDAAVRSAAFVPHNISLQRSQLPGLDLDKTSGIRSGASDLGADLYIPFITTVSQPSETSVVLLSKSDNLKKLAQGEPLTGVIQKAPLPYLVRKTWPQNPSLFAVIIEDRASVRGNWIGAAVVYVVLLIWGASHFFKRRRLLRTPQP</sequence>
<feature type="transmembrane region" description="Helical" evidence="1">
    <location>
        <begin position="44"/>
        <end position="66"/>
    </location>
</feature>
<evidence type="ECO:0000313" key="2">
    <source>
        <dbReference type="EMBL" id="MBB5032743.1"/>
    </source>
</evidence>
<keyword evidence="1" id="KW-0812">Transmembrane</keyword>
<feature type="transmembrane region" description="Helical" evidence="1">
    <location>
        <begin position="73"/>
        <end position="96"/>
    </location>
</feature>
<dbReference type="RefSeq" id="WP_184339655.1">
    <property type="nucleotide sequence ID" value="NZ_JACHIG010000004.1"/>
</dbReference>
<dbReference type="Proteomes" id="UP000590740">
    <property type="component" value="Unassembled WGS sequence"/>
</dbReference>
<dbReference type="AlphaFoldDB" id="A0A7W7YAQ1"/>
<organism evidence="2 3">
    <name type="scientific">Prosthecobacter vanneervenii</name>
    <dbReference type="NCBI Taxonomy" id="48466"/>
    <lineage>
        <taxon>Bacteria</taxon>
        <taxon>Pseudomonadati</taxon>
        <taxon>Verrucomicrobiota</taxon>
        <taxon>Verrucomicrobiia</taxon>
        <taxon>Verrucomicrobiales</taxon>
        <taxon>Verrucomicrobiaceae</taxon>
        <taxon>Prosthecobacter</taxon>
    </lineage>
</organism>
<gene>
    <name evidence="2" type="ORF">HNQ65_002325</name>
</gene>
<evidence type="ECO:0000313" key="3">
    <source>
        <dbReference type="Proteomes" id="UP000590740"/>
    </source>
</evidence>
<keyword evidence="1" id="KW-1133">Transmembrane helix</keyword>